<evidence type="ECO:0000256" key="4">
    <source>
        <dbReference type="ARBA" id="ARBA00023204"/>
    </source>
</evidence>
<evidence type="ECO:0000259" key="6">
    <source>
        <dbReference type="PROSITE" id="PS50173"/>
    </source>
</evidence>
<keyword evidence="4" id="KW-0234">DNA repair</keyword>
<dbReference type="PROSITE" id="PS50173">
    <property type="entry name" value="UMUC"/>
    <property type="match status" value="1"/>
</dbReference>
<dbReference type="InterPro" id="IPR043502">
    <property type="entry name" value="DNA/RNA_pol_sf"/>
</dbReference>
<evidence type="ECO:0000313" key="7">
    <source>
        <dbReference type="EMBL" id="GAA3943191.1"/>
    </source>
</evidence>
<sequence length="461" mass="50735">MHHSLHSRSPPINLTISLSRLMYGLVDGNNFYVSCERVFQPRLEGCPVVVLSNNDGAVVSRSAEAKQLGIPMGAPFFKVRELLRRHQGHALSSNYALYGDMSRRVMARLAAHVPGVEVYSIDEAFLDLHGLTTWCGTLDTRVQSIRRDVLACTGIPTCVGVAPTKTLAKVANRLAKKHPELQGILRLDTASRRERALRALPVADVWGIGYQYAGKLATQGIRTAWELSQVSEAWARKHLGGVIGWRLVQELLGQPCHGLLPSEDSTPSRQSISCSRSFGQRLATFDDLWGAVTTYLSRAAEKLRAHGDQAHILTVYISQDRYDTRVQPPYTRSTTLTLPAGPTSNTLQLLAYGRRLLEKLYEPGRLYAKAGVVLDGLEPPCRGQQLDLFSPVSSTVIAPISDDRARKLMHSLDALNRQFGRGTVRPAATVTAAGQPASWQGKAQHKSQAFTTRLEDLMVVD</sequence>
<dbReference type="InterPro" id="IPR017961">
    <property type="entry name" value="DNA_pol_Y-fam_little_finger"/>
</dbReference>
<dbReference type="EMBL" id="BAABDH010000070">
    <property type="protein sequence ID" value="GAA3943191.1"/>
    <property type="molecule type" value="Genomic_DNA"/>
</dbReference>
<protein>
    <submittedName>
        <fullName evidence="7">Y-family DNA polymerase</fullName>
    </submittedName>
</protein>
<keyword evidence="2" id="KW-0227">DNA damage</keyword>
<dbReference type="SUPFAM" id="SSF56672">
    <property type="entry name" value="DNA/RNA polymerases"/>
    <property type="match status" value="1"/>
</dbReference>
<dbReference type="Gene3D" id="3.40.1170.60">
    <property type="match status" value="1"/>
</dbReference>
<dbReference type="SUPFAM" id="SSF100879">
    <property type="entry name" value="Lesion bypass DNA polymerase (Y-family), little finger domain"/>
    <property type="match status" value="1"/>
</dbReference>
<dbReference type="InterPro" id="IPR050116">
    <property type="entry name" value="DNA_polymerase-Y"/>
</dbReference>
<dbReference type="InterPro" id="IPR025188">
    <property type="entry name" value="DUF4113"/>
</dbReference>
<name>A0ABP7NEF0_9BACT</name>
<dbReference type="PANTHER" id="PTHR11076:SF34">
    <property type="entry name" value="PROTEIN UMUC"/>
    <property type="match status" value="1"/>
</dbReference>
<evidence type="ECO:0000256" key="1">
    <source>
        <dbReference type="ARBA" id="ARBA00010945"/>
    </source>
</evidence>
<comment type="caution">
    <text evidence="7">The sequence shown here is derived from an EMBL/GenBank/DDBJ whole genome shotgun (WGS) entry which is preliminary data.</text>
</comment>
<dbReference type="Pfam" id="PF11799">
    <property type="entry name" value="IMS_C"/>
    <property type="match status" value="1"/>
</dbReference>
<proteinExistence type="inferred from homology"/>
<feature type="domain" description="UmuC" evidence="6">
    <location>
        <begin position="23"/>
        <end position="209"/>
    </location>
</feature>
<dbReference type="Gene3D" id="3.30.70.270">
    <property type="match status" value="1"/>
</dbReference>
<dbReference type="InterPro" id="IPR036775">
    <property type="entry name" value="DNA_pol_Y-fam_lit_finger_sf"/>
</dbReference>
<evidence type="ECO:0000256" key="2">
    <source>
        <dbReference type="ARBA" id="ARBA00022763"/>
    </source>
</evidence>
<dbReference type="Gene3D" id="3.30.1490.100">
    <property type="entry name" value="DNA polymerase, Y-family, little finger domain"/>
    <property type="match status" value="1"/>
</dbReference>
<accession>A0ABP7NEF0</accession>
<evidence type="ECO:0000313" key="8">
    <source>
        <dbReference type="Proteomes" id="UP001499909"/>
    </source>
</evidence>
<evidence type="ECO:0000256" key="3">
    <source>
        <dbReference type="ARBA" id="ARBA00023199"/>
    </source>
</evidence>
<dbReference type="InterPro" id="IPR043128">
    <property type="entry name" value="Rev_trsase/Diguanyl_cyclase"/>
</dbReference>
<dbReference type="Gene3D" id="1.10.150.20">
    <property type="entry name" value="5' to 3' exonuclease, C-terminal subdomain"/>
    <property type="match status" value="1"/>
</dbReference>
<keyword evidence="3" id="KW-0741">SOS mutagenesis</keyword>
<dbReference type="PANTHER" id="PTHR11076">
    <property type="entry name" value="DNA REPAIR POLYMERASE UMUC / TRANSFERASE FAMILY MEMBER"/>
    <property type="match status" value="1"/>
</dbReference>
<dbReference type="Proteomes" id="UP001499909">
    <property type="component" value="Unassembled WGS sequence"/>
</dbReference>
<comment type="similarity">
    <text evidence="1">Belongs to the DNA polymerase type-Y family.</text>
</comment>
<dbReference type="CDD" id="cd01700">
    <property type="entry name" value="PolY_Pol_V_umuC"/>
    <property type="match status" value="1"/>
</dbReference>
<gene>
    <name evidence="7" type="ORF">GCM10022406_27680</name>
</gene>
<dbReference type="InterPro" id="IPR001126">
    <property type="entry name" value="UmuC"/>
</dbReference>
<dbReference type="Pfam" id="PF13438">
    <property type="entry name" value="DUF4113"/>
    <property type="match status" value="1"/>
</dbReference>
<keyword evidence="5" id="KW-0742">SOS response</keyword>
<evidence type="ECO:0000256" key="5">
    <source>
        <dbReference type="ARBA" id="ARBA00023236"/>
    </source>
</evidence>
<dbReference type="Pfam" id="PF00817">
    <property type="entry name" value="IMS"/>
    <property type="match status" value="1"/>
</dbReference>
<dbReference type="RefSeq" id="WP_345115012.1">
    <property type="nucleotide sequence ID" value="NZ_BAABDH010000070.1"/>
</dbReference>
<keyword evidence="8" id="KW-1185">Reference proteome</keyword>
<organism evidence="7 8">
    <name type="scientific">Hymenobacter algoricola</name>
    <dbReference type="NCBI Taxonomy" id="486267"/>
    <lineage>
        <taxon>Bacteria</taxon>
        <taxon>Pseudomonadati</taxon>
        <taxon>Bacteroidota</taxon>
        <taxon>Cytophagia</taxon>
        <taxon>Cytophagales</taxon>
        <taxon>Hymenobacteraceae</taxon>
        <taxon>Hymenobacter</taxon>
    </lineage>
</organism>
<reference evidence="8" key="1">
    <citation type="journal article" date="2019" name="Int. J. Syst. Evol. Microbiol.">
        <title>The Global Catalogue of Microorganisms (GCM) 10K type strain sequencing project: providing services to taxonomists for standard genome sequencing and annotation.</title>
        <authorList>
            <consortium name="The Broad Institute Genomics Platform"/>
            <consortium name="The Broad Institute Genome Sequencing Center for Infectious Disease"/>
            <person name="Wu L."/>
            <person name="Ma J."/>
        </authorList>
    </citation>
    <scope>NUCLEOTIDE SEQUENCE [LARGE SCALE GENOMIC DNA]</scope>
    <source>
        <strain evidence="8">JCM 17214</strain>
    </source>
</reference>